<dbReference type="Gramene" id="OPUNC11G01230.1">
    <property type="protein sequence ID" value="OPUNC11G01230.1"/>
    <property type="gene ID" value="OPUNC11G01230"/>
</dbReference>
<feature type="compositionally biased region" description="Basic and acidic residues" evidence="1">
    <location>
        <begin position="76"/>
        <end position="89"/>
    </location>
</feature>
<accession>A0A0E0MBV6</accession>
<dbReference type="HOGENOM" id="CLU_2458633_0_0_1"/>
<name>A0A0E0MBV6_ORYPU</name>
<reference evidence="2" key="2">
    <citation type="submission" date="2018-05" db="EMBL/GenBank/DDBJ databases">
        <title>OpunRS2 (Oryza punctata Reference Sequence Version 2).</title>
        <authorList>
            <person name="Zhang J."/>
            <person name="Kudrna D."/>
            <person name="Lee S."/>
            <person name="Talag J."/>
            <person name="Welchert J."/>
            <person name="Wing R.A."/>
        </authorList>
    </citation>
    <scope>NUCLEOTIDE SEQUENCE [LARGE SCALE GENOMIC DNA]</scope>
</reference>
<evidence type="ECO:0000313" key="2">
    <source>
        <dbReference type="EnsemblPlants" id="OPUNC11G01230.1"/>
    </source>
</evidence>
<evidence type="ECO:0000313" key="3">
    <source>
        <dbReference type="Proteomes" id="UP000026962"/>
    </source>
</evidence>
<proteinExistence type="predicted"/>
<dbReference type="AlphaFoldDB" id="A0A0E0MBV6"/>
<sequence>MDQQATPDGHEMRRVSFFVRHFIKAMQLLPTPQVHNVISQEQRVVVGAQCQKLKLFSKARARARGEERRVKRKRPRGGDQEDSTRLRVF</sequence>
<dbReference type="EnsemblPlants" id="OPUNC11G01230.1">
    <property type="protein sequence ID" value="OPUNC11G01230.1"/>
    <property type="gene ID" value="OPUNC11G01230"/>
</dbReference>
<dbReference type="Proteomes" id="UP000026962">
    <property type="component" value="Chromosome 11"/>
</dbReference>
<organism evidence="2">
    <name type="scientific">Oryza punctata</name>
    <name type="common">Red rice</name>
    <dbReference type="NCBI Taxonomy" id="4537"/>
    <lineage>
        <taxon>Eukaryota</taxon>
        <taxon>Viridiplantae</taxon>
        <taxon>Streptophyta</taxon>
        <taxon>Embryophyta</taxon>
        <taxon>Tracheophyta</taxon>
        <taxon>Spermatophyta</taxon>
        <taxon>Magnoliopsida</taxon>
        <taxon>Liliopsida</taxon>
        <taxon>Poales</taxon>
        <taxon>Poaceae</taxon>
        <taxon>BOP clade</taxon>
        <taxon>Oryzoideae</taxon>
        <taxon>Oryzeae</taxon>
        <taxon>Oryzinae</taxon>
        <taxon>Oryza</taxon>
    </lineage>
</organism>
<keyword evidence="3" id="KW-1185">Reference proteome</keyword>
<feature type="region of interest" description="Disordered" evidence="1">
    <location>
        <begin position="61"/>
        <end position="89"/>
    </location>
</feature>
<protein>
    <submittedName>
        <fullName evidence="2">Uncharacterized protein</fullName>
    </submittedName>
</protein>
<evidence type="ECO:0000256" key="1">
    <source>
        <dbReference type="SAM" id="MobiDB-lite"/>
    </source>
</evidence>
<reference evidence="2" key="1">
    <citation type="submission" date="2015-04" db="UniProtKB">
        <authorList>
            <consortium name="EnsemblPlants"/>
        </authorList>
    </citation>
    <scope>IDENTIFICATION</scope>
</reference>